<dbReference type="InterPro" id="IPR016692">
    <property type="entry name" value="Sulfiredoxin"/>
</dbReference>
<feature type="domain" description="ParB-like N-terminal" evidence="13">
    <location>
        <begin position="30"/>
        <end position="124"/>
    </location>
</feature>
<keyword evidence="15" id="KW-1185">Reference proteome</keyword>
<dbReference type="EC" id="1.8.98.2" evidence="2 10"/>
<accession>A0A7R8X6B0</accession>
<dbReference type="EMBL" id="CAJPEV010000036">
    <property type="protein sequence ID" value="CAG0879267.1"/>
    <property type="molecule type" value="Genomic_DNA"/>
</dbReference>
<evidence type="ECO:0000256" key="4">
    <source>
        <dbReference type="ARBA" id="ARBA00022741"/>
    </source>
</evidence>
<dbReference type="Pfam" id="PF02195">
    <property type="entry name" value="ParB_N"/>
    <property type="match status" value="1"/>
</dbReference>
<dbReference type="PIRSF" id="PIRSF017267">
    <property type="entry name" value="Sulfiredoxin"/>
    <property type="match status" value="1"/>
</dbReference>
<dbReference type="InterPro" id="IPR036086">
    <property type="entry name" value="ParB/Sulfiredoxin_sf"/>
</dbReference>
<comment type="similarity">
    <text evidence="1 10">Belongs to the sulfiredoxin family.</text>
</comment>
<keyword evidence="7 10" id="KW-0560">Oxidoreductase</keyword>
<dbReference type="SUPFAM" id="SSF110849">
    <property type="entry name" value="ParB/Sulfiredoxin"/>
    <property type="match status" value="1"/>
</dbReference>
<evidence type="ECO:0000256" key="1">
    <source>
        <dbReference type="ARBA" id="ARBA00009609"/>
    </source>
</evidence>
<dbReference type="CDD" id="cd16395">
    <property type="entry name" value="Srx"/>
    <property type="match status" value="1"/>
</dbReference>
<feature type="disulfide bond" description="Interchain" evidence="12">
    <location>
        <position position="92"/>
    </location>
</feature>
<proteinExistence type="inferred from homology"/>
<organism evidence="14">
    <name type="scientific">Darwinula stevensoni</name>
    <dbReference type="NCBI Taxonomy" id="69355"/>
    <lineage>
        <taxon>Eukaryota</taxon>
        <taxon>Metazoa</taxon>
        <taxon>Ecdysozoa</taxon>
        <taxon>Arthropoda</taxon>
        <taxon>Crustacea</taxon>
        <taxon>Oligostraca</taxon>
        <taxon>Ostracoda</taxon>
        <taxon>Podocopa</taxon>
        <taxon>Podocopida</taxon>
        <taxon>Darwinulocopina</taxon>
        <taxon>Darwinuloidea</taxon>
        <taxon>Darwinulidae</taxon>
        <taxon>Darwinula</taxon>
    </lineage>
</organism>
<dbReference type="FunFam" id="3.90.1530.10:FF:000001">
    <property type="entry name" value="Sulfiredoxin"/>
    <property type="match status" value="1"/>
</dbReference>
<evidence type="ECO:0000313" key="14">
    <source>
        <dbReference type="EMBL" id="CAD7240496.1"/>
    </source>
</evidence>
<evidence type="ECO:0000256" key="10">
    <source>
        <dbReference type="PIRNR" id="PIRNR017267"/>
    </source>
</evidence>
<dbReference type="GO" id="GO:0032542">
    <property type="term" value="F:sulfiredoxin activity"/>
    <property type="evidence" value="ECO:0007669"/>
    <property type="project" value="UniProtKB-EC"/>
</dbReference>
<dbReference type="GO" id="GO:0034599">
    <property type="term" value="P:cellular response to oxidative stress"/>
    <property type="evidence" value="ECO:0007669"/>
    <property type="project" value="TreeGrafter"/>
</dbReference>
<evidence type="ECO:0000256" key="6">
    <source>
        <dbReference type="ARBA" id="ARBA00022862"/>
    </source>
</evidence>
<evidence type="ECO:0000256" key="11">
    <source>
        <dbReference type="PIRSR" id="PIRSR017267-1"/>
    </source>
</evidence>
<dbReference type="Proteomes" id="UP000677054">
    <property type="component" value="Unassembled WGS sequence"/>
</dbReference>
<evidence type="ECO:0000256" key="3">
    <source>
        <dbReference type="ARBA" id="ARBA00022481"/>
    </source>
</evidence>
<dbReference type="GO" id="GO:0005737">
    <property type="term" value="C:cytoplasm"/>
    <property type="evidence" value="ECO:0007669"/>
    <property type="project" value="TreeGrafter"/>
</dbReference>
<keyword evidence="4 10" id="KW-0547">Nucleotide-binding</keyword>
<evidence type="ECO:0000256" key="12">
    <source>
        <dbReference type="PIRSR" id="PIRSR017267-2"/>
    </source>
</evidence>
<protein>
    <recommendedName>
        <fullName evidence="2 10">Sulfiredoxin</fullName>
        <ecNumber evidence="2 10">1.8.98.2</ecNumber>
    </recommendedName>
</protein>
<evidence type="ECO:0000256" key="8">
    <source>
        <dbReference type="ARBA" id="ARBA00023157"/>
    </source>
</evidence>
<dbReference type="EMBL" id="LR899553">
    <property type="protein sequence ID" value="CAD7240496.1"/>
    <property type="molecule type" value="Genomic_DNA"/>
</dbReference>
<reference evidence="14" key="1">
    <citation type="submission" date="2020-11" db="EMBL/GenBank/DDBJ databases">
        <authorList>
            <person name="Tran Van P."/>
        </authorList>
    </citation>
    <scope>NUCLEOTIDE SEQUENCE</scope>
</reference>
<keyword evidence="5 10" id="KW-0067">ATP-binding</keyword>
<dbReference type="Gene3D" id="3.90.1530.10">
    <property type="entry name" value="Conserved hypothetical protein from pyrococcus furiosus pfu- 392566-001, ParB domain"/>
    <property type="match status" value="1"/>
</dbReference>
<keyword evidence="8 12" id="KW-1015">Disulfide bond</keyword>
<evidence type="ECO:0000313" key="15">
    <source>
        <dbReference type="Proteomes" id="UP000677054"/>
    </source>
</evidence>
<evidence type="ECO:0000259" key="13">
    <source>
        <dbReference type="Pfam" id="PF02195"/>
    </source>
</evidence>
<evidence type="ECO:0000256" key="9">
    <source>
        <dbReference type="ARBA" id="ARBA00047514"/>
    </source>
</evidence>
<gene>
    <name evidence="14" type="ORF">DSTB1V02_LOCUS517</name>
</gene>
<comment type="catalytic activity">
    <reaction evidence="9 10">
        <text>S-hydroxy-S-oxy-L-cysteinyl-[peroxiredoxin] + [protein]-dithiol + ATP = S-hydroxy-L-cysteinyl-[peroxiredoxin] + [protein]-disulfide + ADP + phosphate</text>
        <dbReference type="Rhea" id="RHEA:17545"/>
        <dbReference type="Rhea" id="RHEA-COMP:10593"/>
        <dbReference type="Rhea" id="RHEA-COMP:10594"/>
        <dbReference type="Rhea" id="RHEA-COMP:13681"/>
        <dbReference type="Rhea" id="RHEA-COMP:17976"/>
        <dbReference type="ChEBI" id="CHEBI:29950"/>
        <dbReference type="ChEBI" id="CHEBI:30616"/>
        <dbReference type="ChEBI" id="CHEBI:43474"/>
        <dbReference type="ChEBI" id="CHEBI:50058"/>
        <dbReference type="ChEBI" id="CHEBI:61973"/>
        <dbReference type="ChEBI" id="CHEBI:61974"/>
        <dbReference type="ChEBI" id="CHEBI:456216"/>
        <dbReference type="EC" id="1.8.98.2"/>
    </reaction>
</comment>
<dbReference type="PANTHER" id="PTHR21348:SF2">
    <property type="entry name" value="SULFIREDOXIN-1"/>
    <property type="match status" value="1"/>
</dbReference>
<feature type="binding site" evidence="11">
    <location>
        <begin position="91"/>
        <end position="94"/>
    </location>
    <ligand>
        <name>ATP</name>
        <dbReference type="ChEBI" id="CHEBI:30616"/>
    </ligand>
</feature>
<dbReference type="InterPro" id="IPR003115">
    <property type="entry name" value="ParB_N"/>
</dbReference>
<sequence length="130" mass="14889">MCEATQHPDDRLAKDDRARELASIHSNQIEDIHQVPMDVIIRPLPSTLEEEKVQSLIRTLQNPQERDDVPPIDILWIVGKEGGNYYYSFGGCHRYEAHRRLQCPTIKAKLIQSNVEDLHSYLGASTPDLK</sequence>
<dbReference type="PANTHER" id="PTHR21348">
    <property type="match status" value="1"/>
</dbReference>
<dbReference type="GO" id="GO:0005524">
    <property type="term" value="F:ATP binding"/>
    <property type="evidence" value="ECO:0007669"/>
    <property type="project" value="UniProtKB-KW"/>
</dbReference>
<dbReference type="AlphaFoldDB" id="A0A7R8X6B0"/>
<keyword evidence="6 10" id="KW-0049">Antioxidant</keyword>
<dbReference type="OrthoDB" id="10023328at2759"/>
<keyword evidence="3" id="KW-0488">Methylation</keyword>
<evidence type="ECO:0000256" key="7">
    <source>
        <dbReference type="ARBA" id="ARBA00023002"/>
    </source>
</evidence>
<evidence type="ECO:0000256" key="5">
    <source>
        <dbReference type="ARBA" id="ARBA00022840"/>
    </source>
</evidence>
<evidence type="ECO:0000256" key="2">
    <source>
        <dbReference type="ARBA" id="ARBA00013055"/>
    </source>
</evidence>
<name>A0A7R8X6B0_9CRUS</name>